<organism evidence="1 2">
    <name type="scientific">Nonomuraea endophytica</name>
    <dbReference type="NCBI Taxonomy" id="714136"/>
    <lineage>
        <taxon>Bacteria</taxon>
        <taxon>Bacillati</taxon>
        <taxon>Actinomycetota</taxon>
        <taxon>Actinomycetes</taxon>
        <taxon>Streptosporangiales</taxon>
        <taxon>Streptosporangiaceae</taxon>
        <taxon>Nonomuraea</taxon>
    </lineage>
</organism>
<dbReference type="GO" id="GO:0003677">
    <property type="term" value="F:DNA binding"/>
    <property type="evidence" value="ECO:0007669"/>
    <property type="project" value="InterPro"/>
</dbReference>
<reference evidence="1 2" key="1">
    <citation type="submission" date="2020-08" db="EMBL/GenBank/DDBJ databases">
        <title>Genomic Encyclopedia of Type Strains, Phase IV (KMG-IV): sequencing the most valuable type-strain genomes for metagenomic binning, comparative biology and taxonomic classification.</title>
        <authorList>
            <person name="Goeker M."/>
        </authorList>
    </citation>
    <scope>NUCLEOTIDE SEQUENCE [LARGE SCALE GENOMIC DNA]</scope>
    <source>
        <strain evidence="1 2">DSM 45385</strain>
    </source>
</reference>
<dbReference type="Proteomes" id="UP000568380">
    <property type="component" value="Unassembled WGS sequence"/>
</dbReference>
<dbReference type="InterPro" id="IPR010982">
    <property type="entry name" value="Lambda_DNA-bd_dom_sf"/>
</dbReference>
<sequence length="45" mass="4736">MLDTVLNTSVFPETLRKIEPGQVATPAVPAIAALADVLGLFLNEV</sequence>
<comment type="caution">
    <text evidence="1">The sequence shown here is derived from an EMBL/GenBank/DDBJ whole genome shotgun (WGS) entry which is preliminary data.</text>
</comment>
<dbReference type="EMBL" id="JACHIN010000001">
    <property type="protein sequence ID" value="MBB5075715.1"/>
    <property type="molecule type" value="Genomic_DNA"/>
</dbReference>
<proteinExistence type="predicted"/>
<name>A0A7W8ECQ6_9ACTN</name>
<evidence type="ECO:0008006" key="3">
    <source>
        <dbReference type="Google" id="ProtNLM"/>
    </source>
</evidence>
<gene>
    <name evidence="1" type="ORF">HNR40_001161</name>
</gene>
<evidence type="ECO:0000313" key="2">
    <source>
        <dbReference type="Proteomes" id="UP000568380"/>
    </source>
</evidence>
<evidence type="ECO:0000313" key="1">
    <source>
        <dbReference type="EMBL" id="MBB5075715.1"/>
    </source>
</evidence>
<accession>A0A7W8ECQ6</accession>
<dbReference type="AlphaFoldDB" id="A0A7W8ECQ6"/>
<dbReference type="Gene3D" id="1.10.260.40">
    <property type="entry name" value="lambda repressor-like DNA-binding domains"/>
    <property type="match status" value="1"/>
</dbReference>
<protein>
    <recommendedName>
        <fullName evidence="3">XRE family transcriptional regulator</fullName>
    </recommendedName>
</protein>
<dbReference type="RefSeq" id="WP_246508353.1">
    <property type="nucleotide sequence ID" value="NZ_JACHIN010000001.1"/>
</dbReference>
<keyword evidence="2" id="KW-1185">Reference proteome</keyword>